<dbReference type="AlphaFoldDB" id="A0A3N4LKQ4"/>
<evidence type="ECO:0008006" key="6">
    <source>
        <dbReference type="Google" id="ProtNLM"/>
    </source>
</evidence>
<dbReference type="InParanoid" id="A0A3N4LKQ4"/>
<dbReference type="Gene3D" id="1.25.40.550">
    <property type="entry name" value="Aar2, C-terminal domain-like"/>
    <property type="match status" value="1"/>
</dbReference>
<dbReference type="PANTHER" id="PTHR12689:SF4">
    <property type="entry name" value="PROTEIN AAR2 HOMOLOG"/>
    <property type="match status" value="1"/>
</dbReference>
<dbReference type="InterPro" id="IPR038516">
    <property type="entry name" value="AAR2_N_sf"/>
</dbReference>
<gene>
    <name evidence="4" type="ORF">L211DRAFT_286480</name>
</gene>
<dbReference type="InterPro" id="IPR038514">
    <property type="entry name" value="AAR2_C_sf"/>
</dbReference>
<dbReference type="Proteomes" id="UP000267821">
    <property type="component" value="Unassembled WGS sequence"/>
</dbReference>
<accession>A0A3N4LKQ4</accession>
<feature type="domain" description="AAR2 C-terminal" evidence="2">
    <location>
        <begin position="222"/>
        <end position="426"/>
    </location>
</feature>
<evidence type="ECO:0000259" key="2">
    <source>
        <dbReference type="Pfam" id="PF05282"/>
    </source>
</evidence>
<dbReference type="Pfam" id="PF05282">
    <property type="entry name" value="AAR2"/>
    <property type="match status" value="1"/>
</dbReference>
<dbReference type="InterPro" id="IPR033648">
    <property type="entry name" value="AAR2_C"/>
</dbReference>
<protein>
    <recommendedName>
        <fullName evidence="6">AAR2-domain-containing protein</fullName>
    </recommendedName>
</protein>
<dbReference type="InterPro" id="IPR007946">
    <property type="entry name" value="AAR2"/>
</dbReference>
<name>A0A3N4LKQ4_9PEZI</name>
<dbReference type="CDD" id="cd13777">
    <property type="entry name" value="Aar2_N"/>
    <property type="match status" value="1"/>
</dbReference>
<evidence type="ECO:0000256" key="1">
    <source>
        <dbReference type="ARBA" id="ARBA00006281"/>
    </source>
</evidence>
<dbReference type="PANTHER" id="PTHR12689">
    <property type="entry name" value="A1 CISTRON SPLICING FACTOR AAR2-RELATED"/>
    <property type="match status" value="1"/>
</dbReference>
<keyword evidence="5" id="KW-1185">Reference proteome</keyword>
<feature type="domain" description="AAR2 N-terminal" evidence="3">
    <location>
        <begin position="15"/>
        <end position="161"/>
    </location>
</feature>
<dbReference type="Gene3D" id="2.60.34.20">
    <property type="match status" value="1"/>
</dbReference>
<dbReference type="CDD" id="cd13778">
    <property type="entry name" value="Aar2_C"/>
    <property type="match status" value="1"/>
</dbReference>
<evidence type="ECO:0000259" key="3">
    <source>
        <dbReference type="Pfam" id="PF20981"/>
    </source>
</evidence>
<comment type="similarity">
    <text evidence="1">Belongs to the AAR2 family.</text>
</comment>
<evidence type="ECO:0000313" key="4">
    <source>
        <dbReference type="EMBL" id="RPB23356.1"/>
    </source>
</evidence>
<dbReference type="Pfam" id="PF20981">
    <property type="entry name" value="AAR2_1st"/>
    <property type="match status" value="1"/>
</dbReference>
<reference evidence="4 5" key="1">
    <citation type="journal article" date="2018" name="Nat. Ecol. Evol.">
        <title>Pezizomycetes genomes reveal the molecular basis of ectomycorrhizal truffle lifestyle.</title>
        <authorList>
            <person name="Murat C."/>
            <person name="Payen T."/>
            <person name="Noel B."/>
            <person name="Kuo A."/>
            <person name="Morin E."/>
            <person name="Chen J."/>
            <person name="Kohler A."/>
            <person name="Krizsan K."/>
            <person name="Balestrini R."/>
            <person name="Da Silva C."/>
            <person name="Montanini B."/>
            <person name="Hainaut M."/>
            <person name="Levati E."/>
            <person name="Barry K.W."/>
            <person name="Belfiori B."/>
            <person name="Cichocki N."/>
            <person name="Clum A."/>
            <person name="Dockter R.B."/>
            <person name="Fauchery L."/>
            <person name="Guy J."/>
            <person name="Iotti M."/>
            <person name="Le Tacon F."/>
            <person name="Lindquist E.A."/>
            <person name="Lipzen A."/>
            <person name="Malagnac F."/>
            <person name="Mello A."/>
            <person name="Molinier V."/>
            <person name="Miyauchi S."/>
            <person name="Poulain J."/>
            <person name="Riccioni C."/>
            <person name="Rubini A."/>
            <person name="Sitrit Y."/>
            <person name="Splivallo R."/>
            <person name="Traeger S."/>
            <person name="Wang M."/>
            <person name="Zifcakova L."/>
            <person name="Wipf D."/>
            <person name="Zambonelli A."/>
            <person name="Paolocci F."/>
            <person name="Nowrousian M."/>
            <person name="Ottonello S."/>
            <person name="Baldrian P."/>
            <person name="Spatafora J.W."/>
            <person name="Henrissat B."/>
            <person name="Nagy L.G."/>
            <person name="Aury J.M."/>
            <person name="Wincker P."/>
            <person name="Grigoriev I.V."/>
            <person name="Bonfante P."/>
            <person name="Martin F.M."/>
        </authorList>
    </citation>
    <scope>NUCLEOTIDE SEQUENCE [LARGE SCALE GENOMIC DNA]</scope>
    <source>
        <strain evidence="4 5">ATCC MYA-4762</strain>
    </source>
</reference>
<sequence length="474" mass="52581">MSTSSPVTTTPAPHSTTLLLLSLPPSTFLSLDLFSFTTSLTPQTHPFHGLKLLPLGLHHVSISPGPLSDFSPRTGIWFHASGAPGSVLALRWDERRGELVVVGEEDECVGGRERWVKWWYEGSLVEYRSRGGAGMQEVGDSRVWRELVGLVGEGTLRRVLGPEEQVCVGSGVVRVWRVDGASSAGQDRDDEILQKIPLPHGPQSVEVDKAGASDHNQTLNLLPIDLKRTFPPNAVGRERTLAAQDRSWYLSHLVNTYLVPHSHYPPVNYTVTIDPGSRELLGELELCFIHALTLSNFSCAEAYVRTLALCLTCEERILTNPEFYHKLIEVLITQLGQGLDCFAPPDAVAEEQDEGGEGRGGVDAWAPDWLTEGPTPVPKLLRRFFRTLKRLLAESELEVDRRVLEGLLERFGELEKVVEERFRWVVDAGKVVKRGMVMLEDGEMVELELAGLLGEEEDEEGEGPVVVVEEEEEM</sequence>
<dbReference type="GO" id="GO:0000244">
    <property type="term" value="P:spliceosomal tri-snRNP complex assembly"/>
    <property type="evidence" value="ECO:0007669"/>
    <property type="project" value="TreeGrafter"/>
</dbReference>
<dbReference type="OrthoDB" id="201752at2759"/>
<organism evidence="4 5">
    <name type="scientific">Terfezia boudieri ATCC MYA-4762</name>
    <dbReference type="NCBI Taxonomy" id="1051890"/>
    <lineage>
        <taxon>Eukaryota</taxon>
        <taxon>Fungi</taxon>
        <taxon>Dikarya</taxon>
        <taxon>Ascomycota</taxon>
        <taxon>Pezizomycotina</taxon>
        <taxon>Pezizomycetes</taxon>
        <taxon>Pezizales</taxon>
        <taxon>Pezizaceae</taxon>
        <taxon>Terfezia</taxon>
    </lineage>
</organism>
<evidence type="ECO:0000313" key="5">
    <source>
        <dbReference type="Proteomes" id="UP000267821"/>
    </source>
</evidence>
<dbReference type="EMBL" id="ML121547">
    <property type="protein sequence ID" value="RPB23356.1"/>
    <property type="molecule type" value="Genomic_DNA"/>
</dbReference>
<proteinExistence type="inferred from homology"/>
<dbReference type="InterPro" id="IPR033647">
    <property type="entry name" value="Aar2_N"/>
</dbReference>
<dbReference type="STRING" id="1051890.A0A3N4LKQ4"/>